<protein>
    <recommendedName>
        <fullName evidence="1">Cupin type-2 domain-containing protein</fullName>
    </recommendedName>
</protein>
<dbReference type="PANTHER" id="PTHR40112">
    <property type="entry name" value="H2HPP ISOMERASE"/>
    <property type="match status" value="1"/>
</dbReference>
<keyword evidence="3" id="KW-1185">Reference proteome</keyword>
<dbReference type="PIRSF" id="PIRSF029883">
    <property type="entry name" value="KdgF"/>
    <property type="match status" value="1"/>
</dbReference>
<reference evidence="2" key="1">
    <citation type="submission" date="2024-05" db="EMBL/GenBank/DDBJ databases">
        <title>Isolation and characterization of Sporomusa carbonis sp. nov., a carboxydotrophic hydrogenogen in the genus of Sporomusa isolated from a charcoal burning pile.</title>
        <authorList>
            <person name="Boeer T."/>
            <person name="Rosenbaum F."/>
            <person name="Eysell L."/>
            <person name="Mueller V."/>
            <person name="Daniel R."/>
            <person name="Poehlein A."/>
        </authorList>
    </citation>
    <scope>NUCLEOTIDE SEQUENCE [LARGE SCALE GENOMIC DNA]</scope>
    <source>
        <strain evidence="2">DSM 10669</strain>
    </source>
</reference>
<accession>A0ABZ3INS8</accession>
<feature type="domain" description="Cupin type-2" evidence="1">
    <location>
        <begin position="38"/>
        <end position="100"/>
    </location>
</feature>
<dbReference type="InterPro" id="IPR011051">
    <property type="entry name" value="RmlC_Cupin_sf"/>
</dbReference>
<dbReference type="Proteomes" id="UP000216752">
    <property type="component" value="Chromosome"/>
</dbReference>
<proteinExistence type="predicted"/>
<dbReference type="SUPFAM" id="SSF51182">
    <property type="entry name" value="RmlC-like cupins"/>
    <property type="match status" value="1"/>
</dbReference>
<organism evidence="2 3">
    <name type="scientific">Sporomusa silvacetica DSM 10669</name>
    <dbReference type="NCBI Taxonomy" id="1123289"/>
    <lineage>
        <taxon>Bacteria</taxon>
        <taxon>Bacillati</taxon>
        <taxon>Bacillota</taxon>
        <taxon>Negativicutes</taxon>
        <taxon>Selenomonadales</taxon>
        <taxon>Sporomusaceae</taxon>
        <taxon>Sporomusa</taxon>
    </lineage>
</organism>
<gene>
    <name evidence="2" type="ORF">SPSIL_035220</name>
</gene>
<dbReference type="EMBL" id="CP155573">
    <property type="protein sequence ID" value="XFO67327.1"/>
    <property type="molecule type" value="Genomic_DNA"/>
</dbReference>
<evidence type="ECO:0000259" key="1">
    <source>
        <dbReference type="Pfam" id="PF07883"/>
    </source>
</evidence>
<dbReference type="RefSeq" id="WP_245867545.1">
    <property type="nucleotide sequence ID" value="NZ_CP155573.1"/>
</dbReference>
<dbReference type="InterPro" id="IPR025499">
    <property type="entry name" value="KdgF"/>
</dbReference>
<evidence type="ECO:0000313" key="2">
    <source>
        <dbReference type="EMBL" id="XFO67327.1"/>
    </source>
</evidence>
<name>A0ABZ3INS8_9FIRM</name>
<dbReference type="PANTHER" id="PTHR40112:SF1">
    <property type="entry name" value="H2HPP ISOMERASE"/>
    <property type="match status" value="1"/>
</dbReference>
<dbReference type="Pfam" id="PF07883">
    <property type="entry name" value="Cupin_2"/>
    <property type="match status" value="1"/>
</dbReference>
<dbReference type="InterPro" id="IPR014710">
    <property type="entry name" value="RmlC-like_jellyroll"/>
</dbReference>
<dbReference type="InterPro" id="IPR013096">
    <property type="entry name" value="Cupin_2"/>
</dbReference>
<dbReference type="InterPro" id="IPR052535">
    <property type="entry name" value="Bacilysin_H2HPP_isomerase"/>
</dbReference>
<dbReference type="Gene3D" id="2.60.120.10">
    <property type="entry name" value="Jelly Rolls"/>
    <property type="match status" value="1"/>
</dbReference>
<evidence type="ECO:0000313" key="3">
    <source>
        <dbReference type="Proteomes" id="UP000216752"/>
    </source>
</evidence>
<sequence>MDKMNVESQNVSYKQITDKQSQRVLSYGDTIMSVENLFKKGGVGAPHKHADHEQVSYITKGSFEIILGDEKKILKQGDSFYAGKNMLHGVAALEEDSVIIDIFTPIRQDFLS</sequence>
<dbReference type="CDD" id="cd02238">
    <property type="entry name" value="cupin_KdgF"/>
    <property type="match status" value="1"/>
</dbReference>